<proteinExistence type="predicted"/>
<sequence>MKHSSLSSIALAIAALNLVGCNGSETTIIEKDPTITPDPGHGHDEELPHGRLAISDSEQPLLYIYDLEENELIETINLTHPAEYLYSSPENRYAVAVHRSNDLVEFVDGGLWQELHGDHYDQHEDAPSLTSFTLTDVKPTHYVPRGETTAFFFDGDKDSGAVAGLSVLSDESISEGSIIAHHSFDTYMHGTAEIRGDFVLTTLRDANSESSLPEQVVLLEMHGDHFHQEQVFEETCPALHGSFQTEDHIAFACGDGVLVIEQDGELFTASKLANPDSMPEGVRIGSLKGSPESPLMIGLSRGGVFLVDVDHGEITPFEWQPEEDISYLSYGFDGHNEHMLMLDNTGKLNLYAAEEGWQLEKRIEVFEEIAEDAKPLIIASKVDDLVYIVHEHEVLTVDLAEGAVIHDMHLDFEAGKAAWLGIAAEEGHDH</sequence>
<evidence type="ECO:0000313" key="2">
    <source>
        <dbReference type="Proteomes" id="UP000290244"/>
    </source>
</evidence>
<dbReference type="KEGG" id="lsd:EMK97_12650"/>
<accession>A0A4P6P4D3</accession>
<evidence type="ECO:0000313" key="1">
    <source>
        <dbReference type="EMBL" id="QBG36506.1"/>
    </source>
</evidence>
<organism evidence="1 2">
    <name type="scientific">Litorilituus sediminis</name>
    <dbReference type="NCBI Taxonomy" id="718192"/>
    <lineage>
        <taxon>Bacteria</taxon>
        <taxon>Pseudomonadati</taxon>
        <taxon>Pseudomonadota</taxon>
        <taxon>Gammaproteobacteria</taxon>
        <taxon>Alteromonadales</taxon>
        <taxon>Colwelliaceae</taxon>
        <taxon>Litorilituus</taxon>
    </lineage>
</organism>
<dbReference type="RefSeq" id="WP_130602720.1">
    <property type="nucleotide sequence ID" value="NZ_CP034759.1"/>
</dbReference>
<name>A0A4P6P4D3_9GAMM</name>
<keyword evidence="2" id="KW-1185">Reference proteome</keyword>
<dbReference type="OrthoDB" id="60524at2"/>
<reference evidence="1 2" key="1">
    <citation type="submission" date="2018-12" db="EMBL/GenBank/DDBJ databases">
        <title>Complete genome of Litorilituus sediminis.</title>
        <authorList>
            <person name="Liu A."/>
            <person name="Rong J."/>
        </authorList>
    </citation>
    <scope>NUCLEOTIDE SEQUENCE [LARGE SCALE GENOMIC DNA]</scope>
    <source>
        <strain evidence="1 2">JCM 17549</strain>
    </source>
</reference>
<evidence type="ECO:0008006" key="3">
    <source>
        <dbReference type="Google" id="ProtNLM"/>
    </source>
</evidence>
<dbReference type="AlphaFoldDB" id="A0A4P6P4D3"/>
<dbReference type="SUPFAM" id="SSF69322">
    <property type="entry name" value="Tricorn protease domain 2"/>
    <property type="match status" value="1"/>
</dbReference>
<dbReference type="EMBL" id="CP034759">
    <property type="protein sequence ID" value="QBG36506.1"/>
    <property type="molecule type" value="Genomic_DNA"/>
</dbReference>
<protein>
    <recommendedName>
        <fullName evidence="3">5-methyltetrahydrofolate--homocysteine methyltransferase</fullName>
    </recommendedName>
</protein>
<gene>
    <name evidence="1" type="ORF">EMK97_12650</name>
</gene>
<dbReference type="Proteomes" id="UP000290244">
    <property type="component" value="Chromosome"/>
</dbReference>